<feature type="compositionally biased region" description="Low complexity" evidence="1">
    <location>
        <begin position="71"/>
        <end position="84"/>
    </location>
</feature>
<dbReference type="EMBL" id="JASNWA010000011">
    <property type="protein sequence ID" value="KAK3167149.1"/>
    <property type="molecule type" value="Genomic_DNA"/>
</dbReference>
<feature type="compositionally biased region" description="Basic and acidic residues" evidence="1">
    <location>
        <begin position="50"/>
        <end position="67"/>
    </location>
</feature>
<evidence type="ECO:0000313" key="3">
    <source>
        <dbReference type="EMBL" id="KAK3167149.1"/>
    </source>
</evidence>
<accession>A0AAD9YW97</accession>
<dbReference type="Proteomes" id="UP001276659">
    <property type="component" value="Unassembled WGS sequence"/>
</dbReference>
<comment type="caution">
    <text evidence="3">The sequence shown here is derived from an EMBL/GenBank/DDBJ whole genome shotgun (WGS) entry which is preliminary data.</text>
</comment>
<name>A0AAD9YW97_9LECA</name>
<evidence type="ECO:0000256" key="1">
    <source>
        <dbReference type="SAM" id="MobiDB-lite"/>
    </source>
</evidence>
<keyword evidence="2" id="KW-0812">Transmembrane</keyword>
<keyword evidence="2" id="KW-0472">Membrane</keyword>
<keyword evidence="4" id="KW-1185">Reference proteome</keyword>
<sequence length="384" mass="43444">MPTQLPWEDDHHRSNPFYWSLPSEKPPTQPSRTSLQRRRLPQESFGMPRSSDERPTRTDRAAHDYMPREPSPLSQASRASSLSSSEEEDLDRILKESRNQVERLWWEADARFDADLWTTLITPGRPGRLTELINASLASAASLPSSQTSFEAGEEEEESGEGERTYRLPAEGLLRAVPAKQADTTPSNSATTNPFTTPLRTLTDIPEEPTPVQTSPPTYTAANSRAERLQRVREQVREVLHWDRSRRAFTLAPAEMHARFTDIRFGQRLDNNREAIRTLPLTLPFPPPSLEEITLNSAGEVSLGDSRDRHVRTTSSTPGEMSIDDPRDEEALGEWKRTRIGKWGRWCGAAWWKWVLVSFVGWWLMFAIGAALGMKKGMGACKPN</sequence>
<reference evidence="3" key="1">
    <citation type="submission" date="2022-11" db="EMBL/GenBank/DDBJ databases">
        <title>Chromosomal genome sequence assembly and mating type (MAT) locus characterization of the leprose asexual lichenized fungus Lepraria neglecta (Nyl.) Erichsen.</title>
        <authorList>
            <person name="Allen J.L."/>
            <person name="Pfeffer B."/>
        </authorList>
    </citation>
    <scope>NUCLEOTIDE SEQUENCE</scope>
    <source>
        <strain evidence="3">Allen 5258</strain>
    </source>
</reference>
<gene>
    <name evidence="3" type="ORF">OEA41_010275</name>
</gene>
<feature type="region of interest" description="Disordered" evidence="1">
    <location>
        <begin position="179"/>
        <end position="219"/>
    </location>
</feature>
<proteinExistence type="predicted"/>
<keyword evidence="2" id="KW-1133">Transmembrane helix</keyword>
<evidence type="ECO:0000256" key="2">
    <source>
        <dbReference type="SAM" id="Phobius"/>
    </source>
</evidence>
<protein>
    <submittedName>
        <fullName evidence="3">Uncharacterized protein</fullName>
    </submittedName>
</protein>
<feature type="region of interest" description="Disordered" evidence="1">
    <location>
        <begin position="304"/>
        <end position="328"/>
    </location>
</feature>
<feature type="transmembrane region" description="Helical" evidence="2">
    <location>
        <begin position="351"/>
        <end position="372"/>
    </location>
</feature>
<organism evidence="3 4">
    <name type="scientific">Lepraria neglecta</name>
    <dbReference type="NCBI Taxonomy" id="209136"/>
    <lineage>
        <taxon>Eukaryota</taxon>
        <taxon>Fungi</taxon>
        <taxon>Dikarya</taxon>
        <taxon>Ascomycota</taxon>
        <taxon>Pezizomycotina</taxon>
        <taxon>Lecanoromycetes</taxon>
        <taxon>OSLEUM clade</taxon>
        <taxon>Lecanoromycetidae</taxon>
        <taxon>Lecanorales</taxon>
        <taxon>Lecanorineae</taxon>
        <taxon>Stereocaulaceae</taxon>
        <taxon>Lepraria</taxon>
    </lineage>
</organism>
<feature type="compositionally biased region" description="Polar residues" evidence="1">
    <location>
        <begin position="182"/>
        <end position="200"/>
    </location>
</feature>
<feature type="region of interest" description="Disordered" evidence="1">
    <location>
        <begin position="140"/>
        <end position="165"/>
    </location>
</feature>
<evidence type="ECO:0000313" key="4">
    <source>
        <dbReference type="Proteomes" id="UP001276659"/>
    </source>
</evidence>
<dbReference type="AlphaFoldDB" id="A0AAD9YW97"/>
<feature type="region of interest" description="Disordered" evidence="1">
    <location>
        <begin position="1"/>
        <end position="89"/>
    </location>
</feature>